<dbReference type="EMBL" id="AMZH03014143">
    <property type="protein sequence ID" value="RRT48129.1"/>
    <property type="molecule type" value="Genomic_DNA"/>
</dbReference>
<evidence type="ECO:0000313" key="2">
    <source>
        <dbReference type="EMBL" id="RRT48129.1"/>
    </source>
</evidence>
<feature type="compositionally biased region" description="Basic and acidic residues" evidence="1">
    <location>
        <begin position="168"/>
        <end position="177"/>
    </location>
</feature>
<sequence>MPTQLTQAYARSIVTSTSKVESRPHQLDGQINDHVSIRGGGIRTTRQPDCHCTHHQCRVGQCLPPTKDTSENPNASAAQPTSHSRDVARVPPDPNVISSDSTDSVREQLRQVNQRLDEVRREFAKSKEEVDKSSKAGSSFVISSDSNDSVREQLRQVNQRLDEVRREFAKSKKEVSKSSKAGSLFVPKI</sequence>
<feature type="region of interest" description="Disordered" evidence="1">
    <location>
        <begin position="168"/>
        <end position="189"/>
    </location>
</feature>
<feature type="compositionally biased region" description="Low complexity" evidence="1">
    <location>
        <begin position="138"/>
        <end position="147"/>
    </location>
</feature>
<comment type="caution">
    <text evidence="2">The sequence shown here is derived from an EMBL/GenBank/DDBJ whole genome shotgun (WGS) entry which is preliminary data.</text>
</comment>
<feature type="compositionally biased region" description="Basic and acidic residues" evidence="1">
    <location>
        <begin position="123"/>
        <end position="134"/>
    </location>
</feature>
<name>A0A426Y8R9_ENSVE</name>
<organism evidence="2 3">
    <name type="scientific">Ensete ventricosum</name>
    <name type="common">Abyssinian banana</name>
    <name type="synonym">Musa ensete</name>
    <dbReference type="NCBI Taxonomy" id="4639"/>
    <lineage>
        <taxon>Eukaryota</taxon>
        <taxon>Viridiplantae</taxon>
        <taxon>Streptophyta</taxon>
        <taxon>Embryophyta</taxon>
        <taxon>Tracheophyta</taxon>
        <taxon>Spermatophyta</taxon>
        <taxon>Magnoliopsida</taxon>
        <taxon>Liliopsida</taxon>
        <taxon>Zingiberales</taxon>
        <taxon>Musaceae</taxon>
        <taxon>Ensete</taxon>
    </lineage>
</organism>
<gene>
    <name evidence="2" type="ORF">B296_00050844</name>
</gene>
<dbReference type="AlphaFoldDB" id="A0A426Y8R9"/>
<evidence type="ECO:0000313" key="3">
    <source>
        <dbReference type="Proteomes" id="UP000287651"/>
    </source>
</evidence>
<evidence type="ECO:0000256" key="1">
    <source>
        <dbReference type="SAM" id="MobiDB-lite"/>
    </source>
</evidence>
<dbReference type="Proteomes" id="UP000287651">
    <property type="component" value="Unassembled WGS sequence"/>
</dbReference>
<accession>A0A426Y8R9</accession>
<protein>
    <submittedName>
        <fullName evidence="2">Uncharacterized protein</fullName>
    </submittedName>
</protein>
<feature type="region of interest" description="Disordered" evidence="1">
    <location>
        <begin position="61"/>
        <end position="105"/>
    </location>
</feature>
<reference evidence="2 3" key="1">
    <citation type="journal article" date="2014" name="Agronomy (Basel)">
        <title>A Draft Genome Sequence for Ensete ventricosum, the Drought-Tolerant Tree Against Hunger.</title>
        <authorList>
            <person name="Harrison J."/>
            <person name="Moore K.A."/>
            <person name="Paszkiewicz K."/>
            <person name="Jones T."/>
            <person name="Grant M."/>
            <person name="Ambacheew D."/>
            <person name="Muzemil S."/>
            <person name="Studholme D.J."/>
        </authorList>
    </citation>
    <scope>NUCLEOTIDE SEQUENCE [LARGE SCALE GENOMIC DNA]</scope>
</reference>
<proteinExistence type="predicted"/>
<feature type="compositionally biased region" description="Polar residues" evidence="1">
    <location>
        <begin position="71"/>
        <end position="82"/>
    </location>
</feature>
<feature type="region of interest" description="Disordered" evidence="1">
    <location>
        <begin position="123"/>
        <end position="151"/>
    </location>
</feature>